<dbReference type="AlphaFoldDB" id="G0MHA8"/>
<proteinExistence type="predicted"/>
<organism evidence="4">
    <name type="scientific">Caenorhabditis brenneri</name>
    <name type="common">Nematode worm</name>
    <dbReference type="NCBI Taxonomy" id="135651"/>
    <lineage>
        <taxon>Eukaryota</taxon>
        <taxon>Metazoa</taxon>
        <taxon>Ecdysozoa</taxon>
        <taxon>Nematoda</taxon>
        <taxon>Chromadorea</taxon>
        <taxon>Rhabditida</taxon>
        <taxon>Rhabditina</taxon>
        <taxon>Rhabditomorpha</taxon>
        <taxon>Rhabditoidea</taxon>
        <taxon>Rhabditidae</taxon>
        <taxon>Peloderinae</taxon>
        <taxon>Caenorhabditis</taxon>
    </lineage>
</organism>
<name>G0MHA8_CAEBE</name>
<evidence type="ECO:0000313" key="3">
    <source>
        <dbReference type="EMBL" id="EGT57916.1"/>
    </source>
</evidence>
<dbReference type="Proteomes" id="UP000008068">
    <property type="component" value="Unassembled WGS sequence"/>
</dbReference>
<dbReference type="InParanoid" id="G0MHA8"/>
<sequence>METAQTDPTVGQEDNMSLLLSVATSTNENSTTEDCGGQHVDKMLPTLAITDENSTIEVITNNEETIDHVAPVTNRIGQMSPILSTARIHLLDADSFDSNDENESKLQETSIDTDDTEVVDSIADKQTQIKNELGDETNGEESLVDPNALVATRLALPTENIPKIKESRNENQAHGGNGGLPTKLPTGDTERKLIETGTQTNLVGGMIENSGNIENTIILNSAEGVPHTTTSRLVNESPPNNGNNSRTIFFDPASITHTVTNRRLLHLPNTGIHTVRPTRRIYHVRNHQNFAGEFDREQARLNAEHRGIQNLLFQFFILMILALLVFGTAAVFALISKL</sequence>
<keyword evidence="2" id="KW-1133">Transmembrane helix</keyword>
<feature type="transmembrane region" description="Helical" evidence="2">
    <location>
        <begin position="311"/>
        <end position="335"/>
    </location>
</feature>
<evidence type="ECO:0000256" key="2">
    <source>
        <dbReference type="SAM" id="Phobius"/>
    </source>
</evidence>
<dbReference type="HOGENOM" id="CLU_821905_0_0_1"/>
<keyword evidence="2" id="KW-0472">Membrane</keyword>
<protein>
    <submittedName>
        <fullName evidence="3">Uncharacterized protein</fullName>
    </submittedName>
</protein>
<keyword evidence="2" id="KW-0812">Transmembrane</keyword>
<dbReference type="EMBL" id="GL379794">
    <property type="protein sequence ID" value="EGT57916.1"/>
    <property type="molecule type" value="Genomic_DNA"/>
</dbReference>
<accession>G0MHA8</accession>
<reference evidence="4" key="1">
    <citation type="submission" date="2011-07" db="EMBL/GenBank/DDBJ databases">
        <authorList>
            <consortium name="Caenorhabditis brenneri Sequencing and Analysis Consortium"/>
            <person name="Wilson R.K."/>
        </authorList>
    </citation>
    <scope>NUCLEOTIDE SEQUENCE [LARGE SCALE GENOMIC DNA]</scope>
    <source>
        <strain evidence="4">PB2801</strain>
    </source>
</reference>
<feature type="region of interest" description="Disordered" evidence="1">
    <location>
        <begin position="163"/>
        <end position="188"/>
    </location>
</feature>
<keyword evidence="4" id="KW-1185">Reference proteome</keyword>
<evidence type="ECO:0000313" key="4">
    <source>
        <dbReference type="Proteomes" id="UP000008068"/>
    </source>
</evidence>
<gene>
    <name evidence="3" type="ORF">CAEBREN_05961</name>
</gene>
<evidence type="ECO:0000256" key="1">
    <source>
        <dbReference type="SAM" id="MobiDB-lite"/>
    </source>
</evidence>